<sequence length="195" mass="22308">MTWEKTAIAAFIECGYEQVDLTNLAEKCGLESAYFTSGFKDKYHLFQHLMEACFSLLAERLERVFQENEHPVVRLHRLLLAFGEFGIEQPECYQIAMMIRPVHEPQHFPVESAVRVRGIFRKAYRQAAKAGYVSDEVPLEQAVQGLMCVIHGTVSSLLVLTRINMTEPRRLLAYVTSNYLAGMLSPQSIPFLHNR</sequence>
<protein>
    <submittedName>
        <fullName evidence="1">AcrR family transcriptional regulator</fullName>
    </submittedName>
</protein>
<evidence type="ECO:0000313" key="1">
    <source>
        <dbReference type="EMBL" id="MBM7589545.1"/>
    </source>
</evidence>
<proteinExistence type="predicted"/>
<dbReference type="AlphaFoldDB" id="A0A939BNS0"/>
<keyword evidence="2" id="KW-1185">Reference proteome</keyword>
<dbReference type="InterPro" id="IPR036271">
    <property type="entry name" value="Tet_transcr_reg_TetR-rel_C_sf"/>
</dbReference>
<dbReference type="SUPFAM" id="SSF46689">
    <property type="entry name" value="Homeodomain-like"/>
    <property type="match status" value="1"/>
</dbReference>
<dbReference type="SUPFAM" id="SSF48498">
    <property type="entry name" value="Tetracyclin repressor-like, C-terminal domain"/>
    <property type="match status" value="1"/>
</dbReference>
<gene>
    <name evidence="1" type="ORF">JOD01_001145</name>
</gene>
<evidence type="ECO:0000313" key="2">
    <source>
        <dbReference type="Proteomes" id="UP000717624"/>
    </source>
</evidence>
<dbReference type="RefSeq" id="WP_204517275.1">
    <property type="nucleotide sequence ID" value="NZ_BAABIN010000038.1"/>
</dbReference>
<organism evidence="1 2">
    <name type="scientific">Brevibacillus fulvus</name>
    <dbReference type="NCBI Taxonomy" id="1125967"/>
    <lineage>
        <taxon>Bacteria</taxon>
        <taxon>Bacillati</taxon>
        <taxon>Bacillota</taxon>
        <taxon>Bacilli</taxon>
        <taxon>Bacillales</taxon>
        <taxon>Paenibacillaceae</taxon>
        <taxon>Brevibacillus</taxon>
    </lineage>
</organism>
<name>A0A939BNS0_9BACL</name>
<dbReference type="Proteomes" id="UP000717624">
    <property type="component" value="Unassembled WGS sequence"/>
</dbReference>
<comment type="caution">
    <text evidence="1">The sequence shown here is derived from an EMBL/GenBank/DDBJ whole genome shotgun (WGS) entry which is preliminary data.</text>
</comment>
<dbReference type="Gene3D" id="1.10.357.10">
    <property type="entry name" value="Tetracycline Repressor, domain 2"/>
    <property type="match status" value="1"/>
</dbReference>
<dbReference type="InterPro" id="IPR009057">
    <property type="entry name" value="Homeodomain-like_sf"/>
</dbReference>
<accession>A0A939BNS0</accession>
<reference evidence="1" key="1">
    <citation type="submission" date="2021-01" db="EMBL/GenBank/DDBJ databases">
        <title>Genomic Encyclopedia of Type Strains, Phase IV (KMG-IV): sequencing the most valuable type-strain genomes for metagenomic binning, comparative biology and taxonomic classification.</title>
        <authorList>
            <person name="Goeker M."/>
        </authorList>
    </citation>
    <scope>NUCLEOTIDE SEQUENCE</scope>
    <source>
        <strain evidence="1">DSM 25523</strain>
    </source>
</reference>
<dbReference type="EMBL" id="JAFBEB010000003">
    <property type="protein sequence ID" value="MBM7589545.1"/>
    <property type="molecule type" value="Genomic_DNA"/>
</dbReference>